<evidence type="ECO:0000256" key="2">
    <source>
        <dbReference type="ARBA" id="ARBA00021483"/>
    </source>
</evidence>
<protein>
    <recommendedName>
        <fullName evidence="2">Chemotaxis protein CheW</fullName>
    </recommendedName>
</protein>
<evidence type="ECO:0000256" key="1">
    <source>
        <dbReference type="ARBA" id="ARBA00004496"/>
    </source>
</evidence>
<reference evidence="5 6" key="1">
    <citation type="submission" date="2018-01" db="EMBL/GenBank/DDBJ databases">
        <title>Genome Sequencing and Assembly of Anaerobacter polyendosporus strain CT4.</title>
        <authorList>
            <person name="Tachaapaikoon C."/>
            <person name="Sutheeworapong S."/>
            <person name="Jenjaroenpun P."/>
            <person name="Wongsurawat T."/>
            <person name="Nookeaw I."/>
            <person name="Cheawchanlertfa P."/>
            <person name="Kosugi A."/>
            <person name="Cheevadhanarak S."/>
            <person name="Ratanakhanokchai K."/>
        </authorList>
    </citation>
    <scope>NUCLEOTIDE SEQUENCE [LARGE SCALE GENOMIC DNA]</scope>
    <source>
        <strain evidence="5 6">CT4</strain>
    </source>
</reference>
<dbReference type="RefSeq" id="WP_128215031.1">
    <property type="nucleotide sequence ID" value="NZ_CP025746.1"/>
</dbReference>
<accession>A0A3R5UI34</accession>
<dbReference type="KEGG" id="cmah:C1I91_23190"/>
<feature type="domain" description="CheW-like" evidence="4">
    <location>
        <begin position="16"/>
        <end position="154"/>
    </location>
</feature>
<dbReference type="InterPro" id="IPR036061">
    <property type="entry name" value="CheW-like_dom_sf"/>
</dbReference>
<dbReference type="Proteomes" id="UP000286268">
    <property type="component" value="Chromosome"/>
</dbReference>
<dbReference type="PANTHER" id="PTHR22617:SF45">
    <property type="entry name" value="CHEMOTAXIS PROTEIN CHEW"/>
    <property type="match status" value="1"/>
</dbReference>
<dbReference type="Gene3D" id="2.40.50.180">
    <property type="entry name" value="CheA-289, Domain 4"/>
    <property type="match status" value="1"/>
</dbReference>
<dbReference type="OrthoDB" id="9794382at2"/>
<dbReference type="Pfam" id="PF01584">
    <property type="entry name" value="CheW"/>
    <property type="match status" value="1"/>
</dbReference>
<evidence type="ECO:0000313" key="6">
    <source>
        <dbReference type="Proteomes" id="UP000286268"/>
    </source>
</evidence>
<name>A0A3R5UI34_9CLOT</name>
<proteinExistence type="predicted"/>
<gene>
    <name evidence="5" type="ORF">C1I91_23190</name>
</gene>
<evidence type="ECO:0000256" key="3">
    <source>
        <dbReference type="ARBA" id="ARBA00022490"/>
    </source>
</evidence>
<organism evidence="5 6">
    <name type="scientific">Clostridium manihotivorum</name>
    <dbReference type="NCBI Taxonomy" id="2320868"/>
    <lineage>
        <taxon>Bacteria</taxon>
        <taxon>Bacillati</taxon>
        <taxon>Bacillota</taxon>
        <taxon>Clostridia</taxon>
        <taxon>Eubacteriales</taxon>
        <taxon>Clostridiaceae</taxon>
        <taxon>Clostridium</taxon>
    </lineage>
</organism>
<dbReference type="Gene3D" id="2.30.30.40">
    <property type="entry name" value="SH3 Domains"/>
    <property type="match status" value="1"/>
</dbReference>
<comment type="subcellular location">
    <subcellularLocation>
        <location evidence="1">Cytoplasm</location>
    </subcellularLocation>
</comment>
<keyword evidence="3" id="KW-0963">Cytoplasm</keyword>
<dbReference type="InterPro" id="IPR002545">
    <property type="entry name" value="CheW-lke_dom"/>
</dbReference>
<dbReference type="SUPFAM" id="SSF50341">
    <property type="entry name" value="CheW-like"/>
    <property type="match status" value="1"/>
</dbReference>
<dbReference type="SMART" id="SM00260">
    <property type="entry name" value="CheW"/>
    <property type="match status" value="1"/>
</dbReference>
<dbReference type="InterPro" id="IPR039315">
    <property type="entry name" value="CheW"/>
</dbReference>
<dbReference type="GO" id="GO:0007165">
    <property type="term" value="P:signal transduction"/>
    <property type="evidence" value="ECO:0007669"/>
    <property type="project" value="InterPro"/>
</dbReference>
<dbReference type="PROSITE" id="PS50851">
    <property type="entry name" value="CHEW"/>
    <property type="match status" value="1"/>
</dbReference>
<evidence type="ECO:0000313" key="5">
    <source>
        <dbReference type="EMBL" id="QAA34310.1"/>
    </source>
</evidence>
<dbReference type="GO" id="GO:0006935">
    <property type="term" value="P:chemotaxis"/>
    <property type="evidence" value="ECO:0007669"/>
    <property type="project" value="InterPro"/>
</dbReference>
<dbReference type="PANTHER" id="PTHR22617">
    <property type="entry name" value="CHEMOTAXIS SENSOR HISTIDINE KINASE-RELATED"/>
    <property type="match status" value="1"/>
</dbReference>
<dbReference type="AlphaFoldDB" id="A0A3R5UI34"/>
<sequence>MNSYFEEQIEENDTISEKYITFYIDKEYYAIEIKYVLEIIGIQPITEIPKTPEFIKGIINLRGKIIPVMDVRTKFNKEFVQYHERTCIIVVEVDRVPTGLIVDGVSEVLKIEDHMISAVPSQEHEHTYIKGIGRIGEDIRIILDCKELIDGIEIY</sequence>
<dbReference type="EMBL" id="CP025746">
    <property type="protein sequence ID" value="QAA34310.1"/>
    <property type="molecule type" value="Genomic_DNA"/>
</dbReference>
<dbReference type="GO" id="GO:0005829">
    <property type="term" value="C:cytosol"/>
    <property type="evidence" value="ECO:0007669"/>
    <property type="project" value="TreeGrafter"/>
</dbReference>
<keyword evidence="6" id="KW-1185">Reference proteome</keyword>
<evidence type="ECO:0000259" key="4">
    <source>
        <dbReference type="PROSITE" id="PS50851"/>
    </source>
</evidence>